<accession>A0A2C9JUT8</accession>
<dbReference type="VEuPathDB" id="VectorBase:BGLAX_046974"/>
<dbReference type="GO" id="GO:0005739">
    <property type="term" value="C:mitochondrion"/>
    <property type="evidence" value="ECO:0007669"/>
    <property type="project" value="UniProtKB-SubCell"/>
</dbReference>
<dbReference type="PROSITE" id="PS51808">
    <property type="entry name" value="CHCH"/>
    <property type="match status" value="1"/>
</dbReference>
<feature type="compositionally biased region" description="Pro residues" evidence="6">
    <location>
        <begin position="1"/>
        <end position="14"/>
    </location>
</feature>
<keyword evidence="3" id="KW-1015">Disulfide bond</keyword>
<dbReference type="OrthoDB" id="1107506at2759"/>
<dbReference type="InterPro" id="IPR003213">
    <property type="entry name" value="Cyt_c_oxidase_su6B"/>
</dbReference>
<dbReference type="PANTHER" id="PTHR11387">
    <property type="entry name" value="CYTOCHROME C OXIDASE SUBUNIT 6B"/>
    <property type="match status" value="1"/>
</dbReference>
<dbReference type="GO" id="GO:0045277">
    <property type="term" value="C:respiratory chain complex IV"/>
    <property type="evidence" value="ECO:0007669"/>
    <property type="project" value="InterPro"/>
</dbReference>
<gene>
    <name evidence="7" type="primary">106069140</name>
</gene>
<evidence type="ECO:0000256" key="6">
    <source>
        <dbReference type="SAM" id="MobiDB-lite"/>
    </source>
</evidence>
<dbReference type="SUPFAM" id="SSF47694">
    <property type="entry name" value="Cytochrome c oxidase subunit h"/>
    <property type="match status" value="1"/>
</dbReference>
<evidence type="ECO:0000256" key="3">
    <source>
        <dbReference type="ARBA" id="ARBA00023157"/>
    </source>
</evidence>
<evidence type="ECO:0000256" key="4">
    <source>
        <dbReference type="ARBA" id="ARBA00040060"/>
    </source>
</evidence>
<evidence type="ECO:0000313" key="7">
    <source>
        <dbReference type="EnsemblMetazoa" id="BGLB008375-PB"/>
    </source>
</evidence>
<dbReference type="RefSeq" id="XP_013084199.2">
    <property type="nucleotide sequence ID" value="XM_013228745.2"/>
</dbReference>
<dbReference type="VEuPathDB" id="VectorBase:BGLB008375"/>
<dbReference type="CDD" id="cd00926">
    <property type="entry name" value="Cyt_c_Oxidase_VIb"/>
    <property type="match status" value="1"/>
</dbReference>
<evidence type="ECO:0000256" key="1">
    <source>
        <dbReference type="ARBA" id="ARBA00004173"/>
    </source>
</evidence>
<feature type="region of interest" description="Disordered" evidence="6">
    <location>
        <begin position="1"/>
        <end position="56"/>
    </location>
</feature>
<reference evidence="7" key="1">
    <citation type="submission" date="2020-05" db="UniProtKB">
        <authorList>
            <consortium name="EnsemblMetazoa"/>
        </authorList>
    </citation>
    <scope>IDENTIFICATION</scope>
    <source>
        <strain evidence="7">BB02</strain>
    </source>
</reference>
<sequence length="123" mass="14577">MGDKPCPPQLPKPCPSKTTSKSSSSEETKAFRKEEEKASQSESKGTCKEFWSPGVDSRFPNQNQTRRCWQNYVDYIRCTTKFGDDYEACEYFKKTYTYLCPEFWIEHWDDQREKDAFPMPRWG</sequence>
<dbReference type="Pfam" id="PF02297">
    <property type="entry name" value="COX6B"/>
    <property type="match status" value="1"/>
</dbReference>
<dbReference type="Gene3D" id="1.10.10.140">
    <property type="entry name" value="Cytochrome c oxidase, subunit VIb"/>
    <property type="match status" value="1"/>
</dbReference>
<dbReference type="InterPro" id="IPR036549">
    <property type="entry name" value="CX6/COA6-like_sf"/>
</dbReference>
<dbReference type="KEGG" id="bgt:106069140"/>
<dbReference type="EnsemblMetazoa" id="BGLB008375-RB">
    <property type="protein sequence ID" value="BGLB008375-PB"/>
    <property type="gene ID" value="BGLB008375"/>
</dbReference>
<dbReference type="InterPro" id="IPR048280">
    <property type="entry name" value="COX6B-like"/>
</dbReference>
<dbReference type="FunFam" id="1.10.10.140:FF:000001">
    <property type="entry name" value="Cytochrome c oxidase subunit 6B1"/>
    <property type="match status" value="1"/>
</dbReference>
<keyword evidence="2" id="KW-0496">Mitochondrion</keyword>
<evidence type="ECO:0000256" key="5">
    <source>
        <dbReference type="ARBA" id="ARBA00042114"/>
    </source>
</evidence>
<dbReference type="AlphaFoldDB" id="A0A2C9JUT8"/>
<evidence type="ECO:0000313" key="8">
    <source>
        <dbReference type="Proteomes" id="UP000076420"/>
    </source>
</evidence>
<feature type="compositionally biased region" description="Basic and acidic residues" evidence="6">
    <location>
        <begin position="24"/>
        <end position="39"/>
    </location>
</feature>
<evidence type="ECO:0000256" key="2">
    <source>
        <dbReference type="ARBA" id="ARBA00023128"/>
    </source>
</evidence>
<protein>
    <recommendedName>
        <fullName evidence="4">Cytochrome c oxidase subunit 6B1</fullName>
    </recommendedName>
    <alternativeName>
        <fullName evidence="5">Cytochrome c oxidase subunit VIb isoform 1</fullName>
    </alternativeName>
</protein>
<organism evidence="7 8">
    <name type="scientific">Biomphalaria glabrata</name>
    <name type="common">Bloodfluke planorb</name>
    <name type="synonym">Freshwater snail</name>
    <dbReference type="NCBI Taxonomy" id="6526"/>
    <lineage>
        <taxon>Eukaryota</taxon>
        <taxon>Metazoa</taxon>
        <taxon>Spiralia</taxon>
        <taxon>Lophotrochozoa</taxon>
        <taxon>Mollusca</taxon>
        <taxon>Gastropoda</taxon>
        <taxon>Heterobranchia</taxon>
        <taxon>Euthyneura</taxon>
        <taxon>Panpulmonata</taxon>
        <taxon>Hygrophila</taxon>
        <taxon>Lymnaeoidea</taxon>
        <taxon>Planorbidae</taxon>
        <taxon>Biomphalaria</taxon>
    </lineage>
</organism>
<dbReference type="Proteomes" id="UP000076420">
    <property type="component" value="Unassembled WGS sequence"/>
</dbReference>
<proteinExistence type="predicted"/>
<name>A0A2C9JUT8_BIOGL</name>
<comment type="subcellular location">
    <subcellularLocation>
        <location evidence="1">Mitochondrion</location>
    </subcellularLocation>
</comment>
<dbReference type="STRING" id="6526.A0A2C9JUT8"/>